<evidence type="ECO:0000313" key="10">
    <source>
        <dbReference type="EMBL" id="TDS12340.1"/>
    </source>
</evidence>
<organism evidence="10 11">
    <name type="scientific">Sphingobacterium paludis</name>
    <dbReference type="NCBI Taxonomy" id="1476465"/>
    <lineage>
        <taxon>Bacteria</taxon>
        <taxon>Pseudomonadati</taxon>
        <taxon>Bacteroidota</taxon>
        <taxon>Sphingobacteriia</taxon>
        <taxon>Sphingobacteriales</taxon>
        <taxon>Sphingobacteriaceae</taxon>
        <taxon>Sphingobacterium</taxon>
    </lineage>
</organism>
<evidence type="ECO:0000256" key="1">
    <source>
        <dbReference type="ARBA" id="ARBA00004571"/>
    </source>
</evidence>
<dbReference type="NCBIfam" id="TIGR04056">
    <property type="entry name" value="OMP_RagA_SusC"/>
    <property type="match status" value="1"/>
</dbReference>
<evidence type="ECO:0000256" key="6">
    <source>
        <dbReference type="ARBA" id="ARBA00023237"/>
    </source>
</evidence>
<dbReference type="SUPFAM" id="SSF56935">
    <property type="entry name" value="Porins"/>
    <property type="match status" value="1"/>
</dbReference>
<dbReference type="InterPro" id="IPR036942">
    <property type="entry name" value="Beta-barrel_TonB_sf"/>
</dbReference>
<feature type="chain" id="PRO_5020226715" evidence="8">
    <location>
        <begin position="23"/>
        <end position="1058"/>
    </location>
</feature>
<dbReference type="NCBIfam" id="TIGR04057">
    <property type="entry name" value="SusC_RagA_signa"/>
    <property type="match status" value="1"/>
</dbReference>
<evidence type="ECO:0000313" key="11">
    <source>
        <dbReference type="Proteomes" id="UP000294752"/>
    </source>
</evidence>
<dbReference type="InterPro" id="IPR023997">
    <property type="entry name" value="TonB-dep_OMP_SusC/RagA_CS"/>
</dbReference>
<dbReference type="InterPro" id="IPR037066">
    <property type="entry name" value="Plug_dom_sf"/>
</dbReference>
<comment type="caution">
    <text evidence="10">The sequence shown here is derived from an EMBL/GenBank/DDBJ whole genome shotgun (WGS) entry which is preliminary data.</text>
</comment>
<gene>
    <name evidence="10" type="ORF">B0I21_106198</name>
</gene>
<evidence type="ECO:0000256" key="7">
    <source>
        <dbReference type="PROSITE-ProRule" id="PRU01360"/>
    </source>
</evidence>
<keyword evidence="6 7" id="KW-0998">Cell outer membrane</keyword>
<reference evidence="10 11" key="1">
    <citation type="submission" date="2019-03" db="EMBL/GenBank/DDBJ databases">
        <title>Genomic Encyclopedia of Type Strains, Phase III (KMG-III): the genomes of soil and plant-associated and newly described type strains.</title>
        <authorList>
            <person name="Whitman W."/>
        </authorList>
    </citation>
    <scope>NUCLEOTIDE SEQUENCE [LARGE SCALE GENOMIC DNA]</scope>
    <source>
        <strain evidence="10 11">CGMCC 1.12801</strain>
    </source>
</reference>
<accession>A0A4R7CVW9</accession>
<protein>
    <submittedName>
        <fullName evidence="10">TonB-linked SusC/RagA family outer membrane protein</fullName>
    </submittedName>
</protein>
<keyword evidence="8" id="KW-0732">Signal</keyword>
<evidence type="ECO:0000256" key="3">
    <source>
        <dbReference type="ARBA" id="ARBA00022452"/>
    </source>
</evidence>
<dbReference type="InterPro" id="IPR039426">
    <property type="entry name" value="TonB-dep_rcpt-like"/>
</dbReference>
<keyword evidence="11" id="KW-1185">Reference proteome</keyword>
<proteinExistence type="inferred from homology"/>
<name>A0A4R7CVW9_9SPHI</name>
<feature type="domain" description="TonB-dependent receptor plug" evidence="9">
    <location>
        <begin position="116"/>
        <end position="226"/>
    </location>
</feature>
<dbReference type="EMBL" id="SNZV01000006">
    <property type="protein sequence ID" value="TDS12340.1"/>
    <property type="molecule type" value="Genomic_DNA"/>
</dbReference>
<dbReference type="Gene3D" id="2.40.170.20">
    <property type="entry name" value="TonB-dependent receptor, beta-barrel domain"/>
    <property type="match status" value="1"/>
</dbReference>
<keyword evidence="2 7" id="KW-0813">Transport</keyword>
<dbReference type="AlphaFoldDB" id="A0A4R7CVW9"/>
<dbReference type="OrthoDB" id="9768177at2"/>
<feature type="signal peptide" evidence="8">
    <location>
        <begin position="1"/>
        <end position="22"/>
    </location>
</feature>
<dbReference type="PROSITE" id="PS52016">
    <property type="entry name" value="TONB_DEPENDENT_REC_3"/>
    <property type="match status" value="1"/>
</dbReference>
<dbReference type="Pfam" id="PF07715">
    <property type="entry name" value="Plug"/>
    <property type="match status" value="1"/>
</dbReference>
<dbReference type="InterPro" id="IPR012910">
    <property type="entry name" value="Plug_dom"/>
</dbReference>
<keyword evidence="3 7" id="KW-1134">Transmembrane beta strand</keyword>
<evidence type="ECO:0000259" key="9">
    <source>
        <dbReference type="Pfam" id="PF07715"/>
    </source>
</evidence>
<dbReference type="RefSeq" id="WP_133640969.1">
    <property type="nucleotide sequence ID" value="NZ_SNZV01000006.1"/>
</dbReference>
<comment type="subcellular location">
    <subcellularLocation>
        <location evidence="1 7">Cell outer membrane</location>
        <topology evidence="1 7">Multi-pass membrane protein</topology>
    </subcellularLocation>
</comment>
<dbReference type="GO" id="GO:0009279">
    <property type="term" value="C:cell outer membrane"/>
    <property type="evidence" value="ECO:0007669"/>
    <property type="project" value="UniProtKB-SubCell"/>
</dbReference>
<evidence type="ECO:0000256" key="4">
    <source>
        <dbReference type="ARBA" id="ARBA00022692"/>
    </source>
</evidence>
<dbReference type="Gene3D" id="2.170.130.10">
    <property type="entry name" value="TonB-dependent receptor, plug domain"/>
    <property type="match status" value="1"/>
</dbReference>
<evidence type="ECO:0000256" key="8">
    <source>
        <dbReference type="SAM" id="SignalP"/>
    </source>
</evidence>
<comment type="similarity">
    <text evidence="7">Belongs to the TonB-dependent receptor family.</text>
</comment>
<evidence type="ECO:0000256" key="5">
    <source>
        <dbReference type="ARBA" id="ARBA00023136"/>
    </source>
</evidence>
<keyword evidence="5 7" id="KW-0472">Membrane</keyword>
<dbReference type="Proteomes" id="UP000294752">
    <property type="component" value="Unassembled WGS sequence"/>
</dbReference>
<keyword evidence="4 7" id="KW-0812">Transmembrane</keyword>
<sequence length="1058" mass="119045">MVRCSLWIIAWLALCLPLGLQAQTGLTLMVRDSATQEAVADYSITVNGRWLQPENGRYNLSAFQKPYHLRITHIGYAPYTRSFDALPPQLLVLLVKGDNVLDEVEVNTGYQSISRERLTGSVEVVGKEVLERSPSSNILNRLEDMTTAVAFDRRTYNYNFPHSTDGNISVRGISTIESAQAPLIILDNFPYEGSIENINPNDVESISILKDAAASSIWGARAGNGVIVVTTKKGRAREAQRISLSSNFSVEAKPDLFRLRQAGSSEFIDMEMFLFQQGFYNAQINNLRRPVLSPVVELLRLNRDGLLSEDAMRAQIDRYRSIDIRQDYMDYFYRNAVDQRYALNISGGTERSGYYLSAGFDQQDHTLRYNGTQRITLNSSYNISLGKRVDVQSKIMFSRLRDERSNFGYDAAQPIYPYAQLVENGQALAVNHAYSARYLDGLEGRGLLDWRYRPYDELRGSENWTVANDLLINLGATVKILPGLSFSSSGQLGYNNGKGNQLSDLDSYLARNLINRYTSGTQGSYRYGVPMGGILAQTFSDSRSLSLRNQLDYQKRFAKKHNISMLIGAEVREANRTANGNRLFGYNPDNLTFVPVDLLSNFPTYENVGGSNSIGTTGFYTQAFTNRFVSLYGNMAYTYADRYDLYLSARRDASNIFGVDTNNKWTPLWSIGGAWSLHKESFFNSELFSTLKLRISYGHSGNVNNTVPALSTVRYGTAVSEYGRLRFATLVNPPNPSLRWENVQTTNLGLDFALLKNRLKGSMDLYQKKSVDLIGSTPMDPTTGIEQMNMNSANLMGRGMDFSLTSQNLQGALQWSSTLMLSYNKVMVTRYMVERNPVMSAIQNVAPIEGYPAYGVFSYRWGGLNPETGNPIGFLNGEASEDYRSIINNSTFDDLILHGNARPLWFGSLRNDLRYKNIALSMNIGFRFQYFFRRAGLEQGNLGGWRPLHADWSTRWQAPGDEQHTNVPSFIYPTNSFRNSFYTGAEVNVQRGDVLRLNDVRVAYRWGKSRFFQNMECFALVSNVGILWKANDVGVDPATPRNDIGLPRTVSFGFTMGL</sequence>
<dbReference type="InterPro" id="IPR023996">
    <property type="entry name" value="TonB-dep_OMP_SusC/RagA"/>
</dbReference>
<evidence type="ECO:0000256" key="2">
    <source>
        <dbReference type="ARBA" id="ARBA00022448"/>
    </source>
</evidence>